<comment type="caution">
    <text evidence="1">The sequence shown here is derived from an EMBL/GenBank/DDBJ whole genome shotgun (WGS) entry which is preliminary data.</text>
</comment>
<dbReference type="PANTHER" id="PTHR48475">
    <property type="entry name" value="RIBONUCLEASE H"/>
    <property type="match status" value="1"/>
</dbReference>
<dbReference type="PANTHER" id="PTHR48475:SF2">
    <property type="entry name" value="RIBONUCLEASE H"/>
    <property type="match status" value="1"/>
</dbReference>
<accession>A0A438D303</accession>
<reference evidence="1 2" key="1">
    <citation type="journal article" date="2018" name="PLoS Genet.">
        <title>Population sequencing reveals clonal diversity and ancestral inbreeding in the grapevine cultivar Chardonnay.</title>
        <authorList>
            <person name="Roach M.J."/>
            <person name="Johnson D.L."/>
            <person name="Bohlmann J."/>
            <person name="van Vuuren H.J."/>
            <person name="Jones S.J."/>
            <person name="Pretorius I.S."/>
            <person name="Schmidt S.A."/>
            <person name="Borneman A.R."/>
        </authorList>
    </citation>
    <scope>NUCLEOTIDE SEQUENCE [LARGE SCALE GENOMIC DNA]</scope>
    <source>
        <strain evidence="2">cv. Chardonnay</strain>
        <tissue evidence="1">Leaf</tissue>
    </source>
</reference>
<proteinExistence type="predicted"/>
<name>A0A438D303_VITVI</name>
<gene>
    <name evidence="1" type="ORF">CK203_087413</name>
</gene>
<dbReference type="EMBL" id="QGNW01001824">
    <property type="protein sequence ID" value="RVW29859.1"/>
    <property type="molecule type" value="Genomic_DNA"/>
</dbReference>
<evidence type="ECO:0000313" key="2">
    <source>
        <dbReference type="Proteomes" id="UP000288805"/>
    </source>
</evidence>
<protein>
    <submittedName>
        <fullName evidence="1">Uncharacterized protein</fullName>
    </submittedName>
</protein>
<dbReference type="Proteomes" id="UP000288805">
    <property type="component" value="Unassembled WGS sequence"/>
</dbReference>
<organism evidence="1 2">
    <name type="scientific">Vitis vinifera</name>
    <name type="common">Grape</name>
    <dbReference type="NCBI Taxonomy" id="29760"/>
    <lineage>
        <taxon>Eukaryota</taxon>
        <taxon>Viridiplantae</taxon>
        <taxon>Streptophyta</taxon>
        <taxon>Embryophyta</taxon>
        <taxon>Tracheophyta</taxon>
        <taxon>Spermatophyta</taxon>
        <taxon>Magnoliopsida</taxon>
        <taxon>eudicotyledons</taxon>
        <taxon>Gunneridae</taxon>
        <taxon>Pentapetalae</taxon>
        <taxon>rosids</taxon>
        <taxon>Vitales</taxon>
        <taxon>Vitaceae</taxon>
        <taxon>Viteae</taxon>
        <taxon>Vitis</taxon>
    </lineage>
</organism>
<dbReference type="AlphaFoldDB" id="A0A438D303"/>
<evidence type="ECO:0000313" key="1">
    <source>
        <dbReference type="EMBL" id="RVW29859.1"/>
    </source>
</evidence>
<sequence length="98" mass="10967">MGGGIARCLVGLRTTPGRPTGSTPFALAYGMDAVIPTKIGMPTARTAVQDKRNEDMEHTKHLDWADEIRESESIRMTVYQQMAIAYYNRKVRSCTFKV</sequence>